<keyword evidence="1" id="KW-0472">Membrane</keyword>
<gene>
    <name evidence="2" type="ORF">UJA718_LOCUS20786</name>
</gene>
<name>A0A820QGE4_9BILA</name>
<comment type="caution">
    <text evidence="2">The sequence shown here is derived from an EMBL/GenBank/DDBJ whole genome shotgun (WGS) entry which is preliminary data.</text>
</comment>
<evidence type="ECO:0000313" key="2">
    <source>
        <dbReference type="EMBL" id="CAF4423747.1"/>
    </source>
</evidence>
<dbReference type="Proteomes" id="UP000663873">
    <property type="component" value="Unassembled WGS sequence"/>
</dbReference>
<evidence type="ECO:0000313" key="3">
    <source>
        <dbReference type="Proteomes" id="UP000663873"/>
    </source>
</evidence>
<keyword evidence="3" id="KW-1185">Reference proteome</keyword>
<sequence>MCWSWGYGVGVMDLFIMVSLPVYIPPDDKEEEEEPDLYGERHLCGELDLYGKRIKLRMMNKRFWWIPHLCLLITTSSVIATTLLVLIDGMILNTVYLPPNRKCTRRRDMDCYSTSDNYTHFYCNSSDILITEFLGSVTCYGWYDGISTVDNLEQIGLCAELIQVFNWMVNLYLRLLLYSYAFPRTTVDTGYERRWLAVICTILSFLSPMVALVTLKLYTGAVAGLTIAFITCVLLMVILMLILTLTWRRNVAKTRKEQATRKHFEMTVITGKIQQRSTEIDKIRLIRRVKK</sequence>
<organism evidence="2 3">
    <name type="scientific">Rotaria socialis</name>
    <dbReference type="NCBI Taxonomy" id="392032"/>
    <lineage>
        <taxon>Eukaryota</taxon>
        <taxon>Metazoa</taxon>
        <taxon>Spiralia</taxon>
        <taxon>Gnathifera</taxon>
        <taxon>Rotifera</taxon>
        <taxon>Eurotatoria</taxon>
        <taxon>Bdelloidea</taxon>
        <taxon>Philodinida</taxon>
        <taxon>Philodinidae</taxon>
        <taxon>Rotaria</taxon>
    </lineage>
</organism>
<feature type="transmembrane region" description="Helical" evidence="1">
    <location>
        <begin position="6"/>
        <end position="24"/>
    </location>
</feature>
<dbReference type="AlphaFoldDB" id="A0A820QGE4"/>
<feature type="transmembrane region" description="Helical" evidence="1">
    <location>
        <begin position="63"/>
        <end position="87"/>
    </location>
</feature>
<keyword evidence="1" id="KW-1133">Transmembrane helix</keyword>
<reference evidence="2" key="1">
    <citation type="submission" date="2021-02" db="EMBL/GenBank/DDBJ databases">
        <authorList>
            <person name="Nowell W R."/>
        </authorList>
    </citation>
    <scope>NUCLEOTIDE SEQUENCE</scope>
</reference>
<proteinExistence type="predicted"/>
<feature type="transmembrane region" description="Helical" evidence="1">
    <location>
        <begin position="195"/>
        <end position="215"/>
    </location>
</feature>
<evidence type="ECO:0000256" key="1">
    <source>
        <dbReference type="SAM" id="Phobius"/>
    </source>
</evidence>
<feature type="transmembrane region" description="Helical" evidence="1">
    <location>
        <begin position="221"/>
        <end position="247"/>
    </location>
</feature>
<protein>
    <submittedName>
        <fullName evidence="2">Uncharacterized protein</fullName>
    </submittedName>
</protein>
<keyword evidence="1" id="KW-0812">Transmembrane</keyword>
<accession>A0A820QGE4</accession>
<dbReference type="EMBL" id="CAJOBP010003931">
    <property type="protein sequence ID" value="CAF4423747.1"/>
    <property type="molecule type" value="Genomic_DNA"/>
</dbReference>